<feature type="transmembrane region" description="Helical" evidence="1">
    <location>
        <begin position="82"/>
        <end position="99"/>
    </location>
</feature>
<organism evidence="2">
    <name type="scientific">Vitrella brassicaformis</name>
    <dbReference type="NCBI Taxonomy" id="1169539"/>
    <lineage>
        <taxon>Eukaryota</taxon>
        <taxon>Sar</taxon>
        <taxon>Alveolata</taxon>
        <taxon>Colpodellida</taxon>
        <taxon>Vitrellaceae</taxon>
        <taxon>Vitrella</taxon>
    </lineage>
</organism>
<evidence type="ECO:0000256" key="1">
    <source>
        <dbReference type="SAM" id="Phobius"/>
    </source>
</evidence>
<keyword evidence="1" id="KW-0812">Transmembrane</keyword>
<keyword evidence="1" id="KW-1133">Transmembrane helix</keyword>
<proteinExistence type="predicted"/>
<dbReference type="AlphaFoldDB" id="A0A7S1P002"/>
<feature type="transmembrane region" description="Helical" evidence="1">
    <location>
        <begin position="200"/>
        <end position="218"/>
    </location>
</feature>
<keyword evidence="1" id="KW-0472">Membrane</keyword>
<name>A0A7S1P002_9ALVE</name>
<reference evidence="2" key="1">
    <citation type="submission" date="2021-01" db="EMBL/GenBank/DDBJ databases">
        <authorList>
            <person name="Corre E."/>
            <person name="Pelletier E."/>
            <person name="Niang G."/>
            <person name="Scheremetjew M."/>
            <person name="Finn R."/>
            <person name="Kale V."/>
            <person name="Holt S."/>
            <person name="Cochrane G."/>
            <person name="Meng A."/>
            <person name="Brown T."/>
            <person name="Cohen L."/>
        </authorList>
    </citation>
    <scope>NUCLEOTIDE SEQUENCE</scope>
    <source>
        <strain evidence="2">CCMP3346</strain>
    </source>
</reference>
<feature type="transmembrane region" description="Helical" evidence="1">
    <location>
        <begin position="111"/>
        <end position="131"/>
    </location>
</feature>
<evidence type="ECO:0000313" key="2">
    <source>
        <dbReference type="EMBL" id="CAD9051426.1"/>
    </source>
</evidence>
<sequence>MCASPPACSMSSSSSCPMTPPSAAAAAAAPLLAARRPRDPAAFFFGLDLALPLGLPLALGLAAAFPLAFALPLGAAMRLEPVVFFCAVLVIPVFFTPLPCTTNSGSSSSSSLRGGLTFLLAGRPFFAITVVRQQRLQQRYGSHPATRGHCCVWLTQNIATLAFSPLPLSKLANRPSEGLPFLDLDLLCHLHPQQHLTMRALVLGLFAASLLASAVAFISEEDINELTSVYGHEDVHRGLSMEDEPIPFGAASPECKECVKNGTKWVIEHAARRFVEKCKTTENPKFKKICEKAKQHKAVALGALIYKVRPISLAFAYCAGKGPCASPEEETDATMESSVMALDMDQLITTLEKEFNIDENEDEPEEVEDKEGCHCDCDCSNGCSCPGCHCKAEPVPYHVFTHLGEAAEAADDEGDDAHCPMMTHDELHQEYRDSMAQEDKDDCTDEEDTGVSLRRGRHRGRGPSCVCKYCVKKTAMRVMKKVVRRVVRFCEGTDKPMAKKACQAAKDHPKVAFGYLLAKVEPWKFAVGFCKGLGVCGNPFGRPPHHHHPYGTDSSENNEELAVA</sequence>
<accession>A0A7S1P002</accession>
<gene>
    <name evidence="2" type="ORF">VBRA1451_LOCUS6488</name>
</gene>
<protein>
    <submittedName>
        <fullName evidence="2">Uncharacterized protein</fullName>
    </submittedName>
</protein>
<dbReference type="EMBL" id="HBGB01011345">
    <property type="protein sequence ID" value="CAD9051426.1"/>
    <property type="molecule type" value="Transcribed_RNA"/>
</dbReference>
<feature type="transmembrane region" description="Helical" evidence="1">
    <location>
        <begin position="49"/>
        <end position="70"/>
    </location>
</feature>